<dbReference type="SMART" id="SM00949">
    <property type="entry name" value="PAZ"/>
    <property type="match status" value="1"/>
</dbReference>
<feature type="region of interest" description="Disordered" evidence="12">
    <location>
        <begin position="326"/>
        <end position="362"/>
    </location>
</feature>
<dbReference type="Gene3D" id="3.30.160.20">
    <property type="match status" value="1"/>
</dbReference>
<dbReference type="InterPro" id="IPR036389">
    <property type="entry name" value="RNase_III_sf"/>
</dbReference>
<dbReference type="SUPFAM" id="SSF101690">
    <property type="entry name" value="PAZ domain"/>
    <property type="match status" value="1"/>
</dbReference>
<evidence type="ECO:0000256" key="6">
    <source>
        <dbReference type="ARBA" id="ARBA00022741"/>
    </source>
</evidence>
<dbReference type="OrthoDB" id="416741at2759"/>
<dbReference type="GO" id="GO:0000166">
    <property type="term" value="F:nucleotide binding"/>
    <property type="evidence" value="ECO:0007669"/>
    <property type="project" value="UniProtKB-KW"/>
</dbReference>
<dbReference type="Pfam" id="PF00636">
    <property type="entry name" value="Ribonuclease_3"/>
    <property type="match status" value="2"/>
</dbReference>
<sequence length="1110" mass="126740">MCVAPEIIEKSSIIVANKPVSLYEIKIKIHKYSGDPRAETLYEFKERGHTFGVITNANLDDLPTFNLNANYGTFVVKVKKVKTTDSCIMLTEEEICLLEAFQQFLCDSLYEIKNPVLTTDGRHFLVAPIVGQSVNQAINWDLVRKCLELDEDRLLTKPDEDVLEGMKLTSQFENALLVPWYKNDQSLELLCSLSILDGSSALSDFDDLHKARTFQEYYSKKYNVQLRHPELPLVVCRSVGKQLNFLTKKVDGKVRRKEMQRSIMKVIPELANIHPVPASLYVQGRLLPSIFQRINRLLVANKMRQDVASYFNWDIGSGDNSVALIPFTNDSTSDDDSSSDAENSMELQQQSSSSEQTSPVKEKKKFFNLETINPFEITWDLLYQAEKPSPKRNSRDTKYCMPTPPTMKSDIRLKTIDEVRVQSYDFDQETDFDKEKGPSMNTIMEAITLSNAQDNVSLEKLEVMGDSVLKLLVSLHLFRNFPTWDEGKMTLLRTKLISNLHLYQLGKNKQIGELLSGSIFIPDKNWLPPGLAIPQIFSEYVVNEGLDYDIYTRLQKSTIEEMKSMNSTDKFKELIENVQGALKKNSEHTNYSHSKIGDKSVADCMEAIIGAYYMNGGIDGAMRIMEWLGLRAPLVDGSVVNYSRDTTLMPVEEERNSIRPRKQNLIPYLNDLERVIQYKFKNPWLAVEALTHPTFVGNRVTPCYERLEFVGDAILDFLVTNYILQNTPITDPGEITDLRAALVNNVTFGSLSVRYGFQTYLKYTSKPLGDYIYKFKEYQEENKHEVTDPHKLYSDFDCPTVKEIEVPKVLGDIFESIAGAVFMDSGMSIDTTWKVFYRLMEKELVKFSKNIPKSPLRELHEFYPGKVNFRKYESEANPKNNKSNSWSKFKIVYLQVPDCEKFIVGIGATVKQAKQAAAKYVTLNHENRSIEVTHIYNKNPFIMDSRFLLVAPLALTCLFVLSQIGQSLSQEEVEIHGYHFHTYFFQTNERNTQEALAFRAAIQNQIDGGFLENCRLNRVNMAPVGPHPIGSYETCCNKTSVSQALTWFMQNHGNLSILLHPLTRYEVLDHTHRAMFLGEKLPLDVSVLSEDLAENLDLCLPIEGNHINSV</sequence>
<keyword evidence="3" id="KW-0540">Nuclease</keyword>
<dbReference type="GO" id="GO:0005737">
    <property type="term" value="C:cytoplasm"/>
    <property type="evidence" value="ECO:0007669"/>
    <property type="project" value="TreeGrafter"/>
</dbReference>
<organism evidence="15 16">
    <name type="scientific">Orchesella cincta</name>
    <name type="common">Springtail</name>
    <name type="synonym">Podura cincta</name>
    <dbReference type="NCBI Taxonomy" id="48709"/>
    <lineage>
        <taxon>Eukaryota</taxon>
        <taxon>Metazoa</taxon>
        <taxon>Ecdysozoa</taxon>
        <taxon>Arthropoda</taxon>
        <taxon>Hexapoda</taxon>
        <taxon>Collembola</taxon>
        <taxon>Entomobryomorpha</taxon>
        <taxon>Entomobryoidea</taxon>
        <taxon>Orchesellidae</taxon>
        <taxon>Orchesellinae</taxon>
        <taxon>Orchesella</taxon>
    </lineage>
</organism>
<evidence type="ECO:0000256" key="12">
    <source>
        <dbReference type="SAM" id="MobiDB-lite"/>
    </source>
</evidence>
<dbReference type="SUPFAM" id="SSF143410">
    <property type="entry name" value="DOPA-like"/>
    <property type="match status" value="1"/>
</dbReference>
<keyword evidence="16" id="KW-1185">Reference proteome</keyword>
<dbReference type="Gene3D" id="3.30.70.1240">
    <property type="entry name" value="DOPA-like domains"/>
    <property type="match status" value="1"/>
</dbReference>
<dbReference type="GO" id="GO:0004530">
    <property type="term" value="F:deoxyribonuclease I activity"/>
    <property type="evidence" value="ECO:0007669"/>
    <property type="project" value="TreeGrafter"/>
</dbReference>
<accession>A0A1D2NBZ1</accession>
<dbReference type="InterPro" id="IPR003100">
    <property type="entry name" value="PAZ_dom"/>
</dbReference>
<dbReference type="Gene3D" id="1.10.1520.10">
    <property type="entry name" value="Ribonuclease III domain"/>
    <property type="match status" value="2"/>
</dbReference>
<dbReference type="GO" id="GO:0070578">
    <property type="term" value="C:RISC-loading complex"/>
    <property type="evidence" value="ECO:0007669"/>
    <property type="project" value="TreeGrafter"/>
</dbReference>
<evidence type="ECO:0000256" key="8">
    <source>
        <dbReference type="ARBA" id="ARBA00022801"/>
    </source>
</evidence>
<dbReference type="Gene3D" id="2.170.260.10">
    <property type="entry name" value="paz domain"/>
    <property type="match status" value="1"/>
</dbReference>
<dbReference type="PROSITE" id="PS50821">
    <property type="entry name" value="PAZ"/>
    <property type="match status" value="1"/>
</dbReference>
<dbReference type="SMART" id="SM00535">
    <property type="entry name" value="RIBOc"/>
    <property type="match status" value="2"/>
</dbReference>
<keyword evidence="10" id="KW-0694">RNA-binding</keyword>
<dbReference type="OMA" id="DHTHRAM"/>
<keyword evidence="9" id="KW-0460">Magnesium</keyword>
<evidence type="ECO:0000256" key="9">
    <source>
        <dbReference type="ARBA" id="ARBA00022842"/>
    </source>
</evidence>
<dbReference type="STRING" id="48709.A0A1D2NBZ1"/>
<dbReference type="GO" id="GO:0005634">
    <property type="term" value="C:nucleus"/>
    <property type="evidence" value="ECO:0007669"/>
    <property type="project" value="TreeGrafter"/>
</dbReference>
<dbReference type="InterPro" id="IPR000999">
    <property type="entry name" value="RNase_III_dom"/>
</dbReference>
<gene>
    <name evidence="15" type="ORF">Ocin01_03916</name>
</gene>
<comment type="cofactor">
    <cofactor evidence="2">
        <name>Mg(2+)</name>
        <dbReference type="ChEBI" id="CHEBI:18420"/>
    </cofactor>
</comment>
<keyword evidence="11" id="KW-0464">Manganese</keyword>
<dbReference type="GO" id="GO:0006309">
    <property type="term" value="P:apoptotic DNA fragmentation"/>
    <property type="evidence" value="ECO:0007669"/>
    <property type="project" value="TreeGrafter"/>
</dbReference>
<reference evidence="15 16" key="1">
    <citation type="journal article" date="2016" name="Genome Biol. Evol.">
        <title>Gene Family Evolution Reflects Adaptation to Soil Environmental Stressors in the Genome of the Collembolan Orchesella cincta.</title>
        <authorList>
            <person name="Faddeeva-Vakhrusheva A."/>
            <person name="Derks M.F."/>
            <person name="Anvar S.Y."/>
            <person name="Agamennone V."/>
            <person name="Suring W."/>
            <person name="Smit S."/>
            <person name="van Straalen N.M."/>
            <person name="Roelofs D."/>
        </authorList>
    </citation>
    <scope>NUCLEOTIDE SEQUENCE [LARGE SCALE GENOMIC DNA]</scope>
    <source>
        <tissue evidence="15">Mixed pool</tissue>
    </source>
</reference>
<evidence type="ECO:0000259" key="13">
    <source>
        <dbReference type="PROSITE" id="PS50142"/>
    </source>
</evidence>
<evidence type="ECO:0000256" key="10">
    <source>
        <dbReference type="ARBA" id="ARBA00022884"/>
    </source>
</evidence>
<dbReference type="InterPro" id="IPR044441">
    <property type="entry name" value="DICER_DSRM"/>
</dbReference>
<dbReference type="CDD" id="cd00593">
    <property type="entry name" value="RIBOc"/>
    <property type="match status" value="2"/>
</dbReference>
<feature type="domain" description="RNase III" evidence="13">
    <location>
        <begin position="423"/>
        <end position="617"/>
    </location>
</feature>
<keyword evidence="8" id="KW-0378">Hydrolase</keyword>
<dbReference type="InterPro" id="IPR014980">
    <property type="entry name" value="DOPA_dioxygen"/>
</dbReference>
<protein>
    <submittedName>
        <fullName evidence="15">Endoribonuclease Dcr-1</fullName>
    </submittedName>
</protein>
<dbReference type="InterPro" id="IPR023389">
    <property type="entry name" value="DOPA-like_sf"/>
</dbReference>
<evidence type="ECO:0000256" key="1">
    <source>
        <dbReference type="ARBA" id="ARBA00001936"/>
    </source>
</evidence>
<keyword evidence="7" id="KW-0255">Endonuclease</keyword>
<dbReference type="PANTHER" id="PTHR14950">
    <property type="entry name" value="DICER-RELATED"/>
    <property type="match status" value="1"/>
</dbReference>
<comment type="cofactor">
    <cofactor evidence="1">
        <name>Mn(2+)</name>
        <dbReference type="ChEBI" id="CHEBI:29035"/>
    </cofactor>
</comment>
<evidence type="ECO:0000256" key="3">
    <source>
        <dbReference type="ARBA" id="ARBA00022722"/>
    </source>
</evidence>
<dbReference type="GO" id="GO:0046872">
    <property type="term" value="F:metal ion binding"/>
    <property type="evidence" value="ECO:0007669"/>
    <property type="project" value="UniProtKB-KW"/>
</dbReference>
<dbReference type="PROSITE" id="PS50142">
    <property type="entry name" value="RNASE_3_2"/>
    <property type="match status" value="2"/>
</dbReference>
<evidence type="ECO:0000256" key="5">
    <source>
        <dbReference type="ARBA" id="ARBA00022737"/>
    </source>
</evidence>
<name>A0A1D2NBZ1_ORCCI</name>
<dbReference type="GO" id="GO:0003723">
    <property type="term" value="F:RNA binding"/>
    <property type="evidence" value="ECO:0007669"/>
    <property type="project" value="UniProtKB-KW"/>
</dbReference>
<keyword evidence="5" id="KW-0677">Repeat</keyword>
<dbReference type="Pfam" id="PF02170">
    <property type="entry name" value="PAZ"/>
    <property type="match status" value="1"/>
</dbReference>
<evidence type="ECO:0000256" key="4">
    <source>
        <dbReference type="ARBA" id="ARBA00022723"/>
    </source>
</evidence>
<dbReference type="GO" id="GO:0030422">
    <property type="term" value="P:siRNA processing"/>
    <property type="evidence" value="ECO:0007669"/>
    <property type="project" value="InterPro"/>
</dbReference>
<dbReference type="InterPro" id="IPR036085">
    <property type="entry name" value="PAZ_dom_sf"/>
</dbReference>
<keyword evidence="6" id="KW-0547">Nucleotide-binding</keyword>
<keyword evidence="4" id="KW-0479">Metal-binding</keyword>
<comment type="caution">
    <text evidence="15">The sequence shown here is derived from an EMBL/GenBank/DDBJ whole genome shotgun (WGS) entry which is preliminary data.</text>
</comment>
<dbReference type="GO" id="GO:0031054">
    <property type="term" value="P:pre-miRNA processing"/>
    <property type="evidence" value="ECO:0007669"/>
    <property type="project" value="InterPro"/>
</dbReference>
<feature type="compositionally biased region" description="Low complexity" evidence="12">
    <location>
        <begin position="340"/>
        <end position="359"/>
    </location>
</feature>
<evidence type="ECO:0000256" key="7">
    <source>
        <dbReference type="ARBA" id="ARBA00022759"/>
    </source>
</evidence>
<dbReference type="PANTHER" id="PTHR14950:SF37">
    <property type="entry name" value="ENDORIBONUCLEASE DICER"/>
    <property type="match status" value="1"/>
</dbReference>
<dbReference type="Pfam" id="PF08883">
    <property type="entry name" value="DOPA_dioxygen"/>
    <property type="match status" value="1"/>
</dbReference>
<evidence type="ECO:0000313" key="16">
    <source>
        <dbReference type="Proteomes" id="UP000094527"/>
    </source>
</evidence>
<dbReference type="PROSITE" id="PS00517">
    <property type="entry name" value="RNASE_3_1"/>
    <property type="match status" value="1"/>
</dbReference>
<feature type="domain" description="RNase III" evidence="13">
    <location>
        <begin position="669"/>
        <end position="826"/>
    </location>
</feature>
<evidence type="ECO:0000313" key="15">
    <source>
        <dbReference type="EMBL" id="ODN02768.1"/>
    </source>
</evidence>
<dbReference type="FunFam" id="1.10.1520.10:FF:000004">
    <property type="entry name" value="Endoribonuclease dicer-like 1"/>
    <property type="match status" value="1"/>
</dbReference>
<dbReference type="Proteomes" id="UP000094527">
    <property type="component" value="Unassembled WGS sequence"/>
</dbReference>
<evidence type="ECO:0000259" key="14">
    <source>
        <dbReference type="PROSITE" id="PS50821"/>
    </source>
</evidence>
<proteinExistence type="predicted"/>
<evidence type="ECO:0000256" key="11">
    <source>
        <dbReference type="ARBA" id="ARBA00023211"/>
    </source>
</evidence>
<dbReference type="SUPFAM" id="SSF69065">
    <property type="entry name" value="RNase III domain-like"/>
    <property type="match status" value="2"/>
</dbReference>
<feature type="domain" description="PAZ" evidence="14">
    <location>
        <begin position="158"/>
        <end position="275"/>
    </location>
</feature>
<evidence type="ECO:0000256" key="2">
    <source>
        <dbReference type="ARBA" id="ARBA00001946"/>
    </source>
</evidence>
<dbReference type="GO" id="GO:0004525">
    <property type="term" value="F:ribonuclease III activity"/>
    <property type="evidence" value="ECO:0007669"/>
    <property type="project" value="InterPro"/>
</dbReference>
<dbReference type="AlphaFoldDB" id="A0A1D2NBZ1"/>
<dbReference type="EMBL" id="LJIJ01000096">
    <property type="protein sequence ID" value="ODN02768.1"/>
    <property type="molecule type" value="Genomic_DNA"/>
</dbReference>
<dbReference type="Pfam" id="PF20932">
    <property type="entry name" value="Dicer_dsRBD"/>
    <property type="match status" value="1"/>
</dbReference>